<evidence type="ECO:0000256" key="5">
    <source>
        <dbReference type="ARBA" id="ARBA00022833"/>
    </source>
</evidence>
<keyword evidence="3" id="KW-0677">Repeat</keyword>
<dbReference type="GO" id="GO:0008270">
    <property type="term" value="F:zinc ion binding"/>
    <property type="evidence" value="ECO:0007669"/>
    <property type="project" value="UniProtKB-KW"/>
</dbReference>
<accession>N6UCY9</accession>
<dbReference type="PANTHER" id="PTHR24394">
    <property type="entry name" value="ZINC FINGER PROTEIN"/>
    <property type="match status" value="1"/>
</dbReference>
<keyword evidence="4" id="KW-0863">Zinc-finger</keyword>
<dbReference type="Pfam" id="PF00096">
    <property type="entry name" value="zf-C2H2"/>
    <property type="match status" value="1"/>
</dbReference>
<dbReference type="HOGENOM" id="CLU_002678_42_25_1"/>
<sequence>MLTHTDQRPYSCENCQKGFTSRYALKIHKRQHTNERPYICSHCAMDFLRKYLC</sequence>
<evidence type="ECO:0000256" key="3">
    <source>
        <dbReference type="ARBA" id="ARBA00022737"/>
    </source>
</evidence>
<reference evidence="7" key="1">
    <citation type="journal article" date="2013" name="Genome Biol.">
        <title>Draft genome of the mountain pine beetle, Dendroctonus ponderosae Hopkins, a major forest pest.</title>
        <authorList>
            <person name="Keeling C.I."/>
            <person name="Yuen M.M."/>
            <person name="Liao N.Y."/>
            <person name="Docking T.R."/>
            <person name="Chan S.K."/>
            <person name="Taylor G.A."/>
            <person name="Palmquist D.L."/>
            <person name="Jackman S.D."/>
            <person name="Nguyen A."/>
            <person name="Li M."/>
            <person name="Henderson H."/>
            <person name="Janes J.K."/>
            <person name="Zhao Y."/>
            <person name="Pandoh P."/>
            <person name="Moore R."/>
            <person name="Sperling F.A."/>
            <person name="Huber D.P."/>
            <person name="Birol I."/>
            <person name="Jones S.J."/>
            <person name="Bohlmann J."/>
        </authorList>
    </citation>
    <scope>NUCLEOTIDE SEQUENCE</scope>
</reference>
<comment type="subcellular location">
    <subcellularLocation>
        <location evidence="1">Nucleus</location>
    </subcellularLocation>
</comment>
<dbReference type="AlphaFoldDB" id="N6UCY9"/>
<dbReference type="PANTHER" id="PTHR24394:SF44">
    <property type="entry name" value="ZINC FINGER PROTEIN 271-LIKE"/>
    <property type="match status" value="1"/>
</dbReference>
<dbReference type="InterPro" id="IPR036236">
    <property type="entry name" value="Znf_C2H2_sf"/>
</dbReference>
<dbReference type="PROSITE" id="PS50157">
    <property type="entry name" value="ZINC_FINGER_C2H2_2"/>
    <property type="match status" value="1"/>
</dbReference>
<keyword evidence="6" id="KW-0539">Nucleus</keyword>
<gene>
    <name evidence="7" type="ORF">YQE_05032</name>
</gene>
<dbReference type="PROSITE" id="PS00028">
    <property type="entry name" value="ZINC_FINGER_C2H2_1"/>
    <property type="match status" value="1"/>
</dbReference>
<dbReference type="FunFam" id="3.30.160.60:FF:000072">
    <property type="entry name" value="zinc finger protein 143 isoform X1"/>
    <property type="match status" value="1"/>
</dbReference>
<feature type="non-terminal residue" evidence="7">
    <location>
        <position position="1"/>
    </location>
</feature>
<dbReference type="Gene3D" id="3.30.160.60">
    <property type="entry name" value="Classic Zinc Finger"/>
    <property type="match status" value="2"/>
</dbReference>
<evidence type="ECO:0000256" key="4">
    <source>
        <dbReference type="ARBA" id="ARBA00022771"/>
    </source>
</evidence>
<organism evidence="7">
    <name type="scientific">Dendroctonus ponderosae</name>
    <name type="common">Mountain pine beetle</name>
    <dbReference type="NCBI Taxonomy" id="77166"/>
    <lineage>
        <taxon>Eukaryota</taxon>
        <taxon>Metazoa</taxon>
        <taxon>Ecdysozoa</taxon>
        <taxon>Arthropoda</taxon>
        <taxon>Hexapoda</taxon>
        <taxon>Insecta</taxon>
        <taxon>Pterygota</taxon>
        <taxon>Neoptera</taxon>
        <taxon>Endopterygota</taxon>
        <taxon>Coleoptera</taxon>
        <taxon>Polyphaga</taxon>
        <taxon>Cucujiformia</taxon>
        <taxon>Curculionidae</taxon>
        <taxon>Scolytinae</taxon>
        <taxon>Dendroctonus</taxon>
    </lineage>
</organism>
<evidence type="ECO:0000256" key="1">
    <source>
        <dbReference type="ARBA" id="ARBA00004123"/>
    </source>
</evidence>
<name>N6UCY9_DENPD</name>
<protein>
    <submittedName>
        <fullName evidence="7">Uncharacterized protein</fullName>
    </submittedName>
</protein>
<dbReference type="SMART" id="SM00355">
    <property type="entry name" value="ZnF_C2H2"/>
    <property type="match status" value="1"/>
</dbReference>
<dbReference type="EMBL" id="KB740888">
    <property type="protein sequence ID" value="ENN78501.1"/>
    <property type="molecule type" value="Genomic_DNA"/>
</dbReference>
<evidence type="ECO:0000256" key="6">
    <source>
        <dbReference type="ARBA" id="ARBA00023242"/>
    </source>
</evidence>
<dbReference type="SUPFAM" id="SSF57667">
    <property type="entry name" value="beta-beta-alpha zinc fingers"/>
    <property type="match status" value="1"/>
</dbReference>
<proteinExistence type="predicted"/>
<dbReference type="OrthoDB" id="6077919at2759"/>
<dbReference type="InterPro" id="IPR013087">
    <property type="entry name" value="Znf_C2H2_type"/>
</dbReference>
<dbReference type="GO" id="GO:0000981">
    <property type="term" value="F:DNA-binding transcription factor activity, RNA polymerase II-specific"/>
    <property type="evidence" value="ECO:0007669"/>
    <property type="project" value="TreeGrafter"/>
</dbReference>
<keyword evidence="2" id="KW-0479">Metal-binding</keyword>
<dbReference type="GO" id="GO:0005634">
    <property type="term" value="C:nucleus"/>
    <property type="evidence" value="ECO:0007669"/>
    <property type="project" value="UniProtKB-SubCell"/>
</dbReference>
<keyword evidence="5" id="KW-0862">Zinc</keyword>
<evidence type="ECO:0000256" key="2">
    <source>
        <dbReference type="ARBA" id="ARBA00022723"/>
    </source>
</evidence>
<evidence type="ECO:0000313" key="7">
    <source>
        <dbReference type="EMBL" id="ENN78501.1"/>
    </source>
</evidence>